<gene>
    <name evidence="11" type="ORF">B2A_10294</name>
</gene>
<evidence type="ECO:0000256" key="2">
    <source>
        <dbReference type="ARBA" id="ARBA00007495"/>
    </source>
</evidence>
<protein>
    <recommendedName>
        <fullName evidence="3">endo-1,4-beta-xylanase</fullName>
        <ecNumber evidence="3">3.2.1.8</ecNumber>
    </recommendedName>
</protein>
<organism evidence="11">
    <name type="scientific">mine drainage metagenome</name>
    <dbReference type="NCBI Taxonomy" id="410659"/>
    <lineage>
        <taxon>unclassified sequences</taxon>
        <taxon>metagenomes</taxon>
        <taxon>ecological metagenomes</taxon>
    </lineage>
</organism>
<evidence type="ECO:0000259" key="10">
    <source>
        <dbReference type="PROSITE" id="PS51760"/>
    </source>
</evidence>
<dbReference type="PRINTS" id="PR00134">
    <property type="entry name" value="GLHYDRLASE10"/>
</dbReference>
<dbReference type="Pfam" id="PF00331">
    <property type="entry name" value="Glyco_hydro_10"/>
    <property type="match status" value="1"/>
</dbReference>
<keyword evidence="4" id="KW-0858">Xylan degradation</keyword>
<dbReference type="InterPro" id="IPR001000">
    <property type="entry name" value="GH10_dom"/>
</dbReference>
<dbReference type="InterPro" id="IPR017853">
    <property type="entry name" value="GH"/>
</dbReference>
<evidence type="ECO:0000256" key="8">
    <source>
        <dbReference type="ARBA" id="ARBA00023295"/>
    </source>
</evidence>
<dbReference type="SUPFAM" id="SSF51445">
    <property type="entry name" value="(Trans)glycosidases"/>
    <property type="match status" value="1"/>
</dbReference>
<sequence length="174" mass="19831">MALLTERIQSHIRHLVQHFGTAVYAWDVINEPIDPNEPDCLVHGPFYKVLGAKYIDIALRAAREYAPPGTELFINEYGLSNPARLRCMIRLIHRLRARGVPLDGIGHEMHTHINGPSPQAEFRSFMIIHRLFPRLIQQVTELDMSVYNSNDNTSNYGANGGTVPRYLLDEQGWL</sequence>
<dbReference type="Gene3D" id="3.20.20.80">
    <property type="entry name" value="Glycosidases"/>
    <property type="match status" value="1"/>
</dbReference>
<dbReference type="PANTHER" id="PTHR31490:SF88">
    <property type="entry name" value="BETA-XYLANASE"/>
    <property type="match status" value="1"/>
</dbReference>
<keyword evidence="5" id="KW-0732">Signal</keyword>
<feature type="non-terminal residue" evidence="11">
    <location>
        <position position="174"/>
    </location>
</feature>
<evidence type="ECO:0000313" key="11">
    <source>
        <dbReference type="EMBL" id="EQD42543.1"/>
    </source>
</evidence>
<proteinExistence type="inferred from homology"/>
<dbReference type="InterPro" id="IPR044846">
    <property type="entry name" value="GH10"/>
</dbReference>
<evidence type="ECO:0000256" key="1">
    <source>
        <dbReference type="ARBA" id="ARBA00000681"/>
    </source>
</evidence>
<evidence type="ECO:0000256" key="4">
    <source>
        <dbReference type="ARBA" id="ARBA00022651"/>
    </source>
</evidence>
<evidence type="ECO:0000256" key="7">
    <source>
        <dbReference type="ARBA" id="ARBA00023277"/>
    </source>
</evidence>
<dbReference type="PANTHER" id="PTHR31490">
    <property type="entry name" value="GLYCOSYL HYDROLASE"/>
    <property type="match status" value="1"/>
</dbReference>
<name>T0ZBU9_9ZZZZ</name>
<comment type="catalytic activity">
    <reaction evidence="1">
        <text>Endohydrolysis of (1-&gt;4)-beta-D-xylosidic linkages in xylans.</text>
        <dbReference type="EC" id="3.2.1.8"/>
    </reaction>
</comment>
<dbReference type="GO" id="GO:0045493">
    <property type="term" value="P:xylan catabolic process"/>
    <property type="evidence" value="ECO:0007669"/>
    <property type="project" value="UniProtKB-KW"/>
</dbReference>
<comment type="caution">
    <text evidence="11">The sequence shown here is derived from an EMBL/GenBank/DDBJ whole genome shotgun (WGS) entry which is preliminary data.</text>
</comment>
<evidence type="ECO:0000256" key="9">
    <source>
        <dbReference type="ARBA" id="ARBA00023326"/>
    </source>
</evidence>
<dbReference type="EMBL" id="AUZZ01007421">
    <property type="protein sequence ID" value="EQD42543.1"/>
    <property type="molecule type" value="Genomic_DNA"/>
</dbReference>
<evidence type="ECO:0000256" key="3">
    <source>
        <dbReference type="ARBA" id="ARBA00012590"/>
    </source>
</evidence>
<feature type="domain" description="GH10" evidence="10">
    <location>
        <begin position="1"/>
        <end position="174"/>
    </location>
</feature>
<comment type="similarity">
    <text evidence="2">Belongs to the glycosyl hydrolase 10 (cellulase F) family.</text>
</comment>
<dbReference type="PROSITE" id="PS51760">
    <property type="entry name" value="GH10_2"/>
    <property type="match status" value="1"/>
</dbReference>
<dbReference type="EC" id="3.2.1.8" evidence="3"/>
<dbReference type="SMART" id="SM00633">
    <property type="entry name" value="Glyco_10"/>
    <property type="match status" value="1"/>
</dbReference>
<reference evidence="11" key="2">
    <citation type="journal article" date="2014" name="ISME J.">
        <title>Microbial stratification in low pH oxic and suboxic macroscopic growths along an acid mine drainage.</title>
        <authorList>
            <person name="Mendez-Garcia C."/>
            <person name="Mesa V."/>
            <person name="Sprenger R.R."/>
            <person name="Richter M."/>
            <person name="Diez M.S."/>
            <person name="Solano J."/>
            <person name="Bargiela R."/>
            <person name="Golyshina O.V."/>
            <person name="Manteca A."/>
            <person name="Ramos J.L."/>
            <person name="Gallego J.R."/>
            <person name="Llorente I."/>
            <person name="Martins Dos Santos V.A."/>
            <person name="Jensen O.N."/>
            <person name="Pelaez A.I."/>
            <person name="Sanchez J."/>
            <person name="Ferrer M."/>
        </authorList>
    </citation>
    <scope>NUCLEOTIDE SEQUENCE</scope>
</reference>
<keyword evidence="6 11" id="KW-0378">Hydrolase</keyword>
<accession>T0ZBU9</accession>
<dbReference type="AlphaFoldDB" id="T0ZBU9"/>
<keyword evidence="9" id="KW-0624">Polysaccharide degradation</keyword>
<dbReference type="GO" id="GO:0031176">
    <property type="term" value="F:endo-1,4-beta-xylanase activity"/>
    <property type="evidence" value="ECO:0007669"/>
    <property type="project" value="UniProtKB-EC"/>
</dbReference>
<keyword evidence="7" id="KW-0119">Carbohydrate metabolism</keyword>
<keyword evidence="8 11" id="KW-0326">Glycosidase</keyword>
<reference evidence="11" key="1">
    <citation type="submission" date="2013-08" db="EMBL/GenBank/DDBJ databases">
        <authorList>
            <person name="Mendez C."/>
            <person name="Richter M."/>
            <person name="Ferrer M."/>
            <person name="Sanchez J."/>
        </authorList>
    </citation>
    <scope>NUCLEOTIDE SEQUENCE</scope>
</reference>
<evidence type="ECO:0000256" key="5">
    <source>
        <dbReference type="ARBA" id="ARBA00022729"/>
    </source>
</evidence>
<evidence type="ECO:0000256" key="6">
    <source>
        <dbReference type="ARBA" id="ARBA00022801"/>
    </source>
</evidence>